<dbReference type="AlphaFoldDB" id="A0A074JRL6"/>
<comment type="caution">
    <text evidence="6">The sequence shown here is derived from an EMBL/GenBank/DDBJ whole genome shotgun (WGS) entry which is preliminary data.</text>
</comment>
<dbReference type="InterPro" id="IPR058163">
    <property type="entry name" value="LysR-type_TF_proteobact-type"/>
</dbReference>
<keyword evidence="7" id="KW-1185">Reference proteome</keyword>
<dbReference type="Pfam" id="PF03466">
    <property type="entry name" value="LysR_substrate"/>
    <property type="match status" value="1"/>
</dbReference>
<evidence type="ECO:0000259" key="5">
    <source>
        <dbReference type="PROSITE" id="PS50931"/>
    </source>
</evidence>
<dbReference type="InterPro" id="IPR036390">
    <property type="entry name" value="WH_DNA-bd_sf"/>
</dbReference>
<dbReference type="STRING" id="1353528.DT23_13675"/>
<dbReference type="InterPro" id="IPR000847">
    <property type="entry name" value="LysR_HTH_N"/>
</dbReference>
<sequence length="314" mass="34301">MMRFAHKLAEPFQETKAMRKAYIPTVSELQAFTACARHGTTTRAAQELNLTQSAISRSLGTLEERLGVALFNRVRKRLVLSPAGQVFLDRAEEILASLDSAAMGVMAFGGADAILRIAVLPSFARSWLIARLARFEQIAPQISLDVTARLHPVDFQSDPFDLSIMRTQHEGPGTQAVELLRETLVAVCAPGRLNGGAPLGDDALLSHPLLQQSTRPTLWLDWFRDTGRDPRHILRGARFDHFDMIMDAAGAGMGIGLVPEIIAAPALQQGRLVLASRRRFETGETYSLILPERTIGSAPVAAFQDWLIAELGAG</sequence>
<dbReference type="PANTHER" id="PTHR30537">
    <property type="entry name" value="HTH-TYPE TRANSCRIPTIONAL REGULATOR"/>
    <property type="match status" value="1"/>
</dbReference>
<feature type="domain" description="HTH lysR-type" evidence="5">
    <location>
        <begin position="24"/>
        <end position="81"/>
    </location>
</feature>
<keyword evidence="3" id="KW-0238">DNA-binding</keyword>
<proteinExistence type="inferred from homology"/>
<dbReference type="PRINTS" id="PR00039">
    <property type="entry name" value="HTHLYSR"/>
</dbReference>
<dbReference type="Pfam" id="PF00126">
    <property type="entry name" value="HTH_1"/>
    <property type="match status" value="1"/>
</dbReference>
<dbReference type="Proteomes" id="UP000027471">
    <property type="component" value="Unassembled WGS sequence"/>
</dbReference>
<evidence type="ECO:0000313" key="6">
    <source>
        <dbReference type="EMBL" id="KEO60276.1"/>
    </source>
</evidence>
<keyword evidence="4" id="KW-0804">Transcription</keyword>
<dbReference type="eggNOG" id="COG0583">
    <property type="taxonomic scope" value="Bacteria"/>
</dbReference>
<dbReference type="GO" id="GO:0043565">
    <property type="term" value="F:sequence-specific DNA binding"/>
    <property type="evidence" value="ECO:0007669"/>
    <property type="project" value="TreeGrafter"/>
</dbReference>
<dbReference type="FunFam" id="1.10.10.10:FF:000001">
    <property type="entry name" value="LysR family transcriptional regulator"/>
    <property type="match status" value="1"/>
</dbReference>
<dbReference type="InterPro" id="IPR036388">
    <property type="entry name" value="WH-like_DNA-bd_sf"/>
</dbReference>
<evidence type="ECO:0000256" key="1">
    <source>
        <dbReference type="ARBA" id="ARBA00009437"/>
    </source>
</evidence>
<comment type="similarity">
    <text evidence="1">Belongs to the LysR transcriptional regulatory family.</text>
</comment>
<dbReference type="EMBL" id="AUNB01000020">
    <property type="protein sequence ID" value="KEO60276.1"/>
    <property type="molecule type" value="Genomic_DNA"/>
</dbReference>
<name>A0A074JRL6_9RHOB</name>
<dbReference type="GO" id="GO:0003700">
    <property type="term" value="F:DNA-binding transcription factor activity"/>
    <property type="evidence" value="ECO:0007669"/>
    <property type="project" value="InterPro"/>
</dbReference>
<dbReference type="PANTHER" id="PTHR30537:SF26">
    <property type="entry name" value="GLYCINE CLEAVAGE SYSTEM TRANSCRIPTIONAL ACTIVATOR"/>
    <property type="match status" value="1"/>
</dbReference>
<dbReference type="GO" id="GO:0006351">
    <property type="term" value="P:DNA-templated transcription"/>
    <property type="evidence" value="ECO:0007669"/>
    <property type="project" value="TreeGrafter"/>
</dbReference>
<dbReference type="Gene3D" id="3.40.190.10">
    <property type="entry name" value="Periplasmic binding protein-like II"/>
    <property type="match status" value="2"/>
</dbReference>
<evidence type="ECO:0000256" key="2">
    <source>
        <dbReference type="ARBA" id="ARBA00023015"/>
    </source>
</evidence>
<accession>A0A074JRL6</accession>
<dbReference type="SUPFAM" id="SSF46785">
    <property type="entry name" value="Winged helix' DNA-binding domain"/>
    <property type="match status" value="1"/>
</dbReference>
<keyword evidence="2" id="KW-0805">Transcription regulation</keyword>
<evidence type="ECO:0000256" key="4">
    <source>
        <dbReference type="ARBA" id="ARBA00023163"/>
    </source>
</evidence>
<gene>
    <name evidence="6" type="ORF">DT23_13675</name>
</gene>
<dbReference type="Gene3D" id="1.10.10.10">
    <property type="entry name" value="Winged helix-like DNA-binding domain superfamily/Winged helix DNA-binding domain"/>
    <property type="match status" value="1"/>
</dbReference>
<dbReference type="SUPFAM" id="SSF53850">
    <property type="entry name" value="Periplasmic binding protein-like II"/>
    <property type="match status" value="1"/>
</dbReference>
<reference evidence="6 7" key="1">
    <citation type="journal article" date="2015" name="Antonie Van Leeuwenhoek">
        <title>Thioclava indica sp. nov., isolated from surface seawater of the Indian Ocean.</title>
        <authorList>
            <person name="Liu Y."/>
            <person name="Lai Q."/>
            <person name="Du J."/>
            <person name="Xu H."/>
            <person name="Jiang L."/>
            <person name="Shao Z."/>
        </authorList>
    </citation>
    <scope>NUCLEOTIDE SEQUENCE [LARGE SCALE GENOMIC DNA]</scope>
    <source>
        <strain evidence="6 7">DT23-4</strain>
    </source>
</reference>
<evidence type="ECO:0000313" key="7">
    <source>
        <dbReference type="Proteomes" id="UP000027471"/>
    </source>
</evidence>
<dbReference type="InterPro" id="IPR005119">
    <property type="entry name" value="LysR_subst-bd"/>
</dbReference>
<evidence type="ECO:0000256" key="3">
    <source>
        <dbReference type="ARBA" id="ARBA00023125"/>
    </source>
</evidence>
<dbReference type="PROSITE" id="PS50931">
    <property type="entry name" value="HTH_LYSR"/>
    <property type="match status" value="1"/>
</dbReference>
<organism evidence="6 7">
    <name type="scientific">Thioclava indica</name>
    <dbReference type="NCBI Taxonomy" id="1353528"/>
    <lineage>
        <taxon>Bacteria</taxon>
        <taxon>Pseudomonadati</taxon>
        <taxon>Pseudomonadota</taxon>
        <taxon>Alphaproteobacteria</taxon>
        <taxon>Rhodobacterales</taxon>
        <taxon>Paracoccaceae</taxon>
        <taxon>Thioclava</taxon>
    </lineage>
</organism>
<protein>
    <recommendedName>
        <fullName evidence="5">HTH lysR-type domain-containing protein</fullName>
    </recommendedName>
</protein>